<dbReference type="Gene3D" id="1.20.960.20">
    <property type="match status" value="1"/>
</dbReference>
<dbReference type="GO" id="GO:0005524">
    <property type="term" value="F:ATP binding"/>
    <property type="evidence" value="ECO:0007669"/>
    <property type="project" value="UniProtKB-KW"/>
</dbReference>
<evidence type="ECO:0000256" key="6">
    <source>
        <dbReference type="ARBA" id="ARBA00022695"/>
    </source>
</evidence>
<reference evidence="15" key="1">
    <citation type="journal article" date="2013" name="J. Clin. Microbiol.">
        <title>Prevalence of porcine noroviruses, molecular characterization of emerging porcine sapoviruses from finisher Swine in the United States, and unified classification scheme for sapoviruses.</title>
        <authorList>
            <person name="Scheuer K.A."/>
            <person name="Oka T."/>
            <person name="Hoet A.E."/>
            <person name="Gebreyes W.A."/>
            <person name="Molla B.Z."/>
            <person name="Saif L.J."/>
            <person name="Wang Q."/>
        </authorList>
    </citation>
    <scope>NUCLEOTIDE SEQUENCE</scope>
    <source>
        <strain evidence="15">WG214C/09/USA</strain>
    </source>
</reference>
<organism evidence="15">
    <name type="scientific">Sapovirus swine/WG214C/2009/USA</name>
    <dbReference type="NCBI Taxonomy" id="1304601"/>
    <lineage>
        <taxon>Viruses</taxon>
        <taxon>Riboviria</taxon>
        <taxon>Orthornavirae</taxon>
        <taxon>Pisuviricota</taxon>
        <taxon>Pisoniviricetes</taxon>
        <taxon>Picornavirales</taxon>
        <taxon>Caliciviridae</taxon>
        <taxon>Sapovirus</taxon>
        <taxon>Sapovirus sapporoense</taxon>
        <taxon>Sapporo virus</taxon>
    </lineage>
</organism>
<accession>M4Q0J9</accession>
<dbReference type="SUPFAM" id="SSF56672">
    <property type="entry name" value="DNA/RNA polymerases"/>
    <property type="match status" value="1"/>
</dbReference>
<keyword evidence="5" id="KW-0808">Transferase</keyword>
<dbReference type="GO" id="GO:0006508">
    <property type="term" value="P:proteolysis"/>
    <property type="evidence" value="ECO:0007669"/>
    <property type="project" value="UniProtKB-KW"/>
</dbReference>
<reference evidence="15" key="2">
    <citation type="journal article" date="2016" name="PLoS ONE">
        <title>Genetic Characterization and Classification of Human and Animal Sapoviruses.</title>
        <authorList>
            <person name="Oka T."/>
            <person name="Lu Z."/>
            <person name="Phan T."/>
            <person name="Delwart E.L."/>
            <person name="Saif L.J."/>
            <person name="Wang Q."/>
        </authorList>
    </citation>
    <scope>NUCLEOTIDE SEQUENCE</scope>
    <source>
        <strain evidence="15">WG214C/09/USA</strain>
    </source>
</reference>
<dbReference type="Gene3D" id="2.60.120.20">
    <property type="match status" value="1"/>
</dbReference>
<dbReference type="GO" id="GO:0003968">
    <property type="term" value="F:RNA-directed RNA polymerase activity"/>
    <property type="evidence" value="ECO:0007669"/>
    <property type="project" value="UniProtKB-KW"/>
</dbReference>
<evidence type="ECO:0000256" key="10">
    <source>
        <dbReference type="ARBA" id="ARBA00022840"/>
    </source>
</evidence>
<dbReference type="Gene3D" id="6.10.140.320">
    <property type="match status" value="1"/>
</dbReference>
<keyword evidence="6" id="KW-0548">Nucleotidyltransferase</keyword>
<dbReference type="GO" id="GO:0044423">
    <property type="term" value="C:virion component"/>
    <property type="evidence" value="ECO:0007669"/>
    <property type="project" value="UniProtKB-KW"/>
</dbReference>
<evidence type="ECO:0000256" key="3">
    <source>
        <dbReference type="ARBA" id="ARBA00022484"/>
    </source>
</evidence>
<evidence type="ECO:0000256" key="8">
    <source>
        <dbReference type="ARBA" id="ARBA00022801"/>
    </source>
</evidence>
<dbReference type="GO" id="GO:0003723">
    <property type="term" value="F:RNA binding"/>
    <property type="evidence" value="ECO:0007669"/>
    <property type="project" value="InterPro"/>
</dbReference>
<keyword evidence="7" id="KW-0547">Nucleotide-binding</keyword>
<dbReference type="InterPro" id="IPR029053">
    <property type="entry name" value="Viral_coat"/>
</dbReference>
<dbReference type="GO" id="GO:0030430">
    <property type="term" value="C:host cell cytoplasm"/>
    <property type="evidence" value="ECO:0007669"/>
    <property type="project" value="UniProtKB-SubCell"/>
</dbReference>
<dbReference type="GO" id="GO:0039694">
    <property type="term" value="P:viral RNA genome replication"/>
    <property type="evidence" value="ECO:0007669"/>
    <property type="project" value="InterPro"/>
</dbReference>
<dbReference type="GO" id="GO:0004386">
    <property type="term" value="F:helicase activity"/>
    <property type="evidence" value="ECO:0007669"/>
    <property type="project" value="InterPro"/>
</dbReference>
<keyword evidence="8" id="KW-0378">Hydrolase</keyword>
<keyword evidence="4" id="KW-0645">Protease</keyword>
<evidence type="ECO:0000256" key="4">
    <source>
        <dbReference type="ARBA" id="ARBA00022670"/>
    </source>
</evidence>
<dbReference type="InterPro" id="IPR043128">
    <property type="entry name" value="Rev_trsase/Diguanyl_cyclase"/>
</dbReference>
<evidence type="ECO:0000256" key="11">
    <source>
        <dbReference type="ARBA" id="ARBA00022844"/>
    </source>
</evidence>
<evidence type="ECO:0000256" key="5">
    <source>
        <dbReference type="ARBA" id="ARBA00022679"/>
    </source>
</evidence>
<dbReference type="InterPro" id="IPR004004">
    <property type="entry name" value="Helic/Pol/Pept_Calicivir-typ"/>
</dbReference>
<dbReference type="InterPro" id="IPR004005">
    <property type="entry name" value="Calicivirus_coat"/>
</dbReference>
<evidence type="ECO:0000256" key="13">
    <source>
        <dbReference type="ARBA" id="ARBA00023200"/>
    </source>
</evidence>
<sequence>NTKSKPKPIETWKGLEVDRGEQSMGPLPCSTKYHRSLVHFDTGYEPANFGPTDQRCPRPLTDVIAEQLEPYQEEPVPVDQVLLQRGQKHLLAFLRHVLGTNRREHIGMLEAFKSLNHKSSNGPWFPGTKRDYMDAEGNPNALLESYISTKLKDIKLGQFKHHYRLSLKDELRPREKVLAGKRRLLWGCDVGLATACAMVYKNLFDEISAAAPYTGCAVGIDMDNLDTVRDLNEMFTGSHLVCADYSKWDSTLHPDVIKLAIDTLAQFVTLDDLAVGVNNVLCSRPCGLVYDIVVPTKKGLPSGMPGTSIINSVAHLILFAASVLSIYQKCGVPYPGNVFQHERVVVYGDDCVYGFSTATASKAQLFWDQMRAFGMKPTNADKTGDPAFTDTIHFLKRKVILNEGRLMAALDQSSLLRQLAWIKGPKTTKMEPIYPPDPVGRLDQIYNAVWRSAAWGKEFFEDFEAKAATLAKHELLPYTGVEYSEAINVLTSISSRPPEGEAIVYVMEGPNGPKGAQPLEQPMEIADGAQSSTAGPPIMVNPAPPNVAIQAASAISASGGAATTLGEDVMSTFCVAANYTWNSRAAPNTLLGAMPLGPQCNPYTRHVAKMYGGWSGSMEIRITVSGSGMYAGKVMAVVLPPGVKAEDVTNPGAYPHALIDAKTSISFAVTMYDVRNTDFHFTGDQRVSVFGLWVFQPLINPFAGTADSSALITVETRPSIDFRLCLLKSPEDVVEVQAPDDLLPRRFVGSTENRFNTHPQGLEIVNIAHQVNHHYRPNGTTFGWSTVPVAPPQLVVGNSATLGGRTAYLVTPAANTDLIPGIPNHWPDACASTSLNGGSNSIATYGAAGVVMTQQGLNVDETKPLSVMYAIFESSSSPIGPSVDANKLMIVLNSSITGPAPGDNAICTVNYIQQSNDNQVNVGAAVTPLFNNRPSYGPMGGNNLALWRTQLPSSGNNGCVVYSSQLNESAINCMNVRGVPDGAMAVYTVHTLGDVFQLGFCFDGYLRTGAALGTVLLDDDATFEFNGIFSVNTPLQGPNGNQGAARRLR</sequence>
<dbReference type="GO" id="GO:0008234">
    <property type="term" value="F:cysteine-type peptidase activity"/>
    <property type="evidence" value="ECO:0007669"/>
    <property type="project" value="UniProtKB-KW"/>
</dbReference>
<evidence type="ECO:0000256" key="9">
    <source>
        <dbReference type="ARBA" id="ARBA00022807"/>
    </source>
</evidence>
<evidence type="ECO:0000259" key="14">
    <source>
        <dbReference type="PROSITE" id="PS50507"/>
    </source>
</evidence>
<dbReference type="Pfam" id="PF00915">
    <property type="entry name" value="Calici_coat"/>
    <property type="match status" value="1"/>
</dbReference>
<evidence type="ECO:0000256" key="1">
    <source>
        <dbReference type="ARBA" id="ARBA00004192"/>
    </source>
</evidence>
<evidence type="ECO:0000313" key="15">
    <source>
        <dbReference type="EMBL" id="AGH15838.2"/>
    </source>
</evidence>
<evidence type="ECO:0000256" key="7">
    <source>
        <dbReference type="ARBA" id="ARBA00022741"/>
    </source>
</evidence>
<protein>
    <submittedName>
        <fullName evidence="15">Polyprotein</fullName>
    </submittedName>
</protein>
<keyword evidence="11" id="KW-0946">Virion</keyword>
<dbReference type="Gene3D" id="6.10.250.3230">
    <property type="match status" value="1"/>
</dbReference>
<keyword evidence="10" id="KW-0067">ATP-binding</keyword>
<name>M4Q0J9_9CALI</name>
<comment type="subcellular location">
    <subcellularLocation>
        <location evidence="1">Host cytoplasm</location>
    </subcellularLocation>
    <subcellularLocation>
        <location evidence="2">Virion</location>
    </subcellularLocation>
</comment>
<dbReference type="InterPro" id="IPR043502">
    <property type="entry name" value="DNA/RNA_pol_sf"/>
</dbReference>
<dbReference type="Gene3D" id="3.30.70.270">
    <property type="match status" value="1"/>
</dbReference>
<evidence type="ECO:0000256" key="2">
    <source>
        <dbReference type="ARBA" id="ARBA00004328"/>
    </source>
</evidence>
<proteinExistence type="predicted"/>
<dbReference type="PRINTS" id="PR00918">
    <property type="entry name" value="CALICVIRUSNS"/>
</dbReference>
<dbReference type="Pfam" id="PF00680">
    <property type="entry name" value="RdRP_1"/>
    <property type="match status" value="1"/>
</dbReference>
<keyword evidence="12" id="KW-0693">Viral RNA replication</keyword>
<dbReference type="PROSITE" id="PS50507">
    <property type="entry name" value="RDRP_SSRNA_POS"/>
    <property type="match status" value="1"/>
</dbReference>
<dbReference type="InterPro" id="IPR001205">
    <property type="entry name" value="RNA-dir_pol_C"/>
</dbReference>
<dbReference type="EMBL" id="KC309418">
    <property type="protein sequence ID" value="AGH15838.2"/>
    <property type="molecule type" value="Genomic_RNA"/>
</dbReference>
<feature type="non-terminal residue" evidence="15">
    <location>
        <position position="1"/>
    </location>
</feature>
<keyword evidence="3" id="KW-0696">RNA-directed RNA polymerase</keyword>
<dbReference type="SUPFAM" id="SSF88633">
    <property type="entry name" value="Positive stranded ssRNA viruses"/>
    <property type="match status" value="1"/>
</dbReference>
<dbReference type="InterPro" id="IPR007094">
    <property type="entry name" value="RNA-dir_pol_PSvirus"/>
</dbReference>
<evidence type="ECO:0000256" key="12">
    <source>
        <dbReference type="ARBA" id="ARBA00022953"/>
    </source>
</evidence>
<keyword evidence="9" id="KW-0788">Thiol protease</keyword>
<dbReference type="GO" id="GO:0006351">
    <property type="term" value="P:DNA-templated transcription"/>
    <property type="evidence" value="ECO:0007669"/>
    <property type="project" value="InterPro"/>
</dbReference>
<keyword evidence="13" id="KW-1035">Host cytoplasm</keyword>
<feature type="domain" description="RdRp catalytic" evidence="14">
    <location>
        <begin position="238"/>
        <end position="363"/>
    </location>
</feature>